<keyword evidence="2" id="KW-0732">Signal</keyword>
<proteinExistence type="predicted"/>
<name>A0AA97FB52_9SPHN</name>
<evidence type="ECO:0000256" key="2">
    <source>
        <dbReference type="SAM" id="SignalP"/>
    </source>
</evidence>
<accession>A0AA97FB52</accession>
<feature type="signal peptide" evidence="2">
    <location>
        <begin position="1"/>
        <end position="23"/>
    </location>
</feature>
<dbReference type="KEGG" id="acoa:RB602_03735"/>
<evidence type="ECO:0000256" key="1">
    <source>
        <dbReference type="SAM" id="MobiDB-lite"/>
    </source>
</evidence>
<dbReference type="PANTHER" id="PTHR41339:SF1">
    <property type="entry name" value="SECRETED PROTEIN"/>
    <property type="match status" value="1"/>
</dbReference>
<evidence type="ECO:0000313" key="4">
    <source>
        <dbReference type="Proteomes" id="UP001302429"/>
    </source>
</evidence>
<feature type="region of interest" description="Disordered" evidence="1">
    <location>
        <begin position="202"/>
        <end position="232"/>
    </location>
</feature>
<reference evidence="3 4" key="1">
    <citation type="submission" date="2023-10" db="EMBL/GenBank/DDBJ databases">
        <title>Complete genome sequence of a Sphingomonadaceae bacterium.</title>
        <authorList>
            <person name="Yan C."/>
        </authorList>
    </citation>
    <scope>NUCLEOTIDE SEQUENCE [LARGE SCALE GENOMIC DNA]</scope>
    <source>
        <strain evidence="3 4">SCSIO 66989</strain>
    </source>
</reference>
<organism evidence="3 4">
    <name type="scientific">Alterisphingorhabdus coralli</name>
    <dbReference type="NCBI Taxonomy" id="3071408"/>
    <lineage>
        <taxon>Bacteria</taxon>
        <taxon>Pseudomonadati</taxon>
        <taxon>Pseudomonadota</taxon>
        <taxon>Alphaproteobacteria</taxon>
        <taxon>Sphingomonadales</taxon>
        <taxon>Sphingomonadaceae</taxon>
        <taxon>Alterisphingorhabdus (ex Yan et al. 2024)</taxon>
    </lineage>
</organism>
<feature type="chain" id="PRO_5041680450" description="Lipoprotein" evidence="2">
    <location>
        <begin position="24"/>
        <end position="518"/>
    </location>
</feature>
<dbReference type="Proteomes" id="UP001302429">
    <property type="component" value="Chromosome"/>
</dbReference>
<sequence length="518" mass="52816">MMNARFRSVLLATAAAVTVTACGADDVASPGEGVIVLPAPTPAAPAPTPPGPTPTPPTGGVVPDTCPDNTANIGTITLANGTEARNCQLSGRLTGNTLLPNAGNTIYSLSGRVDVGEDAGADGTVANPNPAVLTIEPGVVIFGSSGADFLLVNRGSQIFANGTATSPIIFTSAQNVAGTAGVDSIGDWGGLVILGQAPISECSEGGPNNPDGDRTDCQAPIEGTTGAFYGGNDPVDNSGSLTFVQVRYPGFAITSGNELNGISLGGVGSGTRFENVQVHNSSDDGIEWFGGSVNGRNLALSGNDDDSIDTDVGFRAFLQYVLVAQRAGGGDQGWESDSETGQDILPRQFTQISNFTFVGNGGSGDKGVQVRGGADGSLFNGTIAGFDICIDIDEAETVRDADDSIQEAGPIRYDSVFLSCTTAFDDDSDVGAAATRASFDAGTNNTADGTSTLSAIFINGANETAVPVFDVTAIDDYFEAVDYIGAVRDANDTRFQGWTCGLYSTDQSCTDLTITIAS</sequence>
<evidence type="ECO:0000313" key="3">
    <source>
        <dbReference type="EMBL" id="WOE75835.1"/>
    </source>
</evidence>
<dbReference type="AlphaFoldDB" id="A0AA97FB52"/>
<dbReference type="PANTHER" id="PTHR41339">
    <property type="entry name" value="LIPL48"/>
    <property type="match status" value="1"/>
</dbReference>
<evidence type="ECO:0008006" key="5">
    <source>
        <dbReference type="Google" id="ProtNLM"/>
    </source>
</evidence>
<protein>
    <recommendedName>
        <fullName evidence="5">Lipoprotein</fullName>
    </recommendedName>
</protein>
<dbReference type="PROSITE" id="PS51257">
    <property type="entry name" value="PROKAR_LIPOPROTEIN"/>
    <property type="match status" value="1"/>
</dbReference>
<dbReference type="EMBL" id="CP136594">
    <property type="protein sequence ID" value="WOE75835.1"/>
    <property type="molecule type" value="Genomic_DNA"/>
</dbReference>
<dbReference type="RefSeq" id="WP_317083073.1">
    <property type="nucleotide sequence ID" value="NZ_CP136594.1"/>
</dbReference>
<keyword evidence="4" id="KW-1185">Reference proteome</keyword>
<gene>
    <name evidence="3" type="ORF">RB602_03735</name>
</gene>